<dbReference type="EMBL" id="AVOT02139657">
    <property type="protein sequence ID" value="MBW0590709.1"/>
    <property type="molecule type" value="Genomic_DNA"/>
</dbReference>
<dbReference type="AlphaFoldDB" id="A0A9Q3L3U2"/>
<accession>A0A9Q3L3U2</accession>
<sequence>MLNKWDKSHKTPDFKVGDLIQVSNLNFNNIKGPKKLKDYFAGPIIIKALHGSNAVQVELSEELENKPSAFPVSLVEHYTSSDKQLFPLRHEKS</sequence>
<keyword evidence="2" id="KW-1185">Reference proteome</keyword>
<proteinExistence type="predicted"/>
<evidence type="ECO:0000313" key="2">
    <source>
        <dbReference type="Proteomes" id="UP000765509"/>
    </source>
</evidence>
<protein>
    <submittedName>
        <fullName evidence="1">Uncharacterized protein</fullName>
    </submittedName>
</protein>
<gene>
    <name evidence="1" type="ORF">O181_130424</name>
</gene>
<dbReference type="Proteomes" id="UP000765509">
    <property type="component" value="Unassembled WGS sequence"/>
</dbReference>
<name>A0A9Q3L3U2_9BASI</name>
<comment type="caution">
    <text evidence="1">The sequence shown here is derived from an EMBL/GenBank/DDBJ whole genome shotgun (WGS) entry which is preliminary data.</text>
</comment>
<reference evidence="1" key="1">
    <citation type="submission" date="2021-03" db="EMBL/GenBank/DDBJ databases">
        <title>Draft genome sequence of rust myrtle Austropuccinia psidii MF-1, a brazilian biotype.</title>
        <authorList>
            <person name="Quecine M.C."/>
            <person name="Pachon D.M.R."/>
            <person name="Bonatelli M.L."/>
            <person name="Correr F.H."/>
            <person name="Franceschini L.M."/>
            <person name="Leite T.F."/>
            <person name="Margarido G.R.A."/>
            <person name="Almeida C.A."/>
            <person name="Ferrarezi J.A."/>
            <person name="Labate C.A."/>
        </authorList>
    </citation>
    <scope>NUCLEOTIDE SEQUENCE</scope>
    <source>
        <strain evidence="1">MF-1</strain>
    </source>
</reference>
<organism evidence="1 2">
    <name type="scientific">Austropuccinia psidii MF-1</name>
    <dbReference type="NCBI Taxonomy" id="1389203"/>
    <lineage>
        <taxon>Eukaryota</taxon>
        <taxon>Fungi</taxon>
        <taxon>Dikarya</taxon>
        <taxon>Basidiomycota</taxon>
        <taxon>Pucciniomycotina</taxon>
        <taxon>Pucciniomycetes</taxon>
        <taxon>Pucciniales</taxon>
        <taxon>Sphaerophragmiaceae</taxon>
        <taxon>Austropuccinia</taxon>
    </lineage>
</organism>
<evidence type="ECO:0000313" key="1">
    <source>
        <dbReference type="EMBL" id="MBW0590709.1"/>
    </source>
</evidence>